<accession>A0A8B8AP17</accession>
<dbReference type="OrthoDB" id="10068329at2759"/>
<dbReference type="Proteomes" id="UP000694844">
    <property type="component" value="Chromosome 7"/>
</dbReference>
<evidence type="ECO:0000313" key="4">
    <source>
        <dbReference type="RefSeq" id="XP_022293277.1"/>
    </source>
</evidence>
<dbReference type="RefSeq" id="XP_022293277.1">
    <property type="nucleotide sequence ID" value="XM_022437569.1"/>
</dbReference>
<feature type="domain" description="DUF6589" evidence="2">
    <location>
        <begin position="281"/>
        <end position="713"/>
    </location>
</feature>
<dbReference type="RefSeq" id="XP_022293278.1">
    <property type="nucleotide sequence ID" value="XM_022437570.1"/>
</dbReference>
<name>A0A8B8AP17_CRAVI</name>
<gene>
    <name evidence="4 5" type="primary">LOC111103933</name>
</gene>
<feature type="region of interest" description="Disordered" evidence="1">
    <location>
        <begin position="156"/>
        <end position="202"/>
    </location>
</feature>
<dbReference type="KEGG" id="cvn:111103933"/>
<dbReference type="AlphaFoldDB" id="A0A8B8AP17"/>
<reference evidence="4 5" key="1">
    <citation type="submission" date="2025-04" db="UniProtKB">
        <authorList>
            <consortium name="RefSeq"/>
        </authorList>
    </citation>
    <scope>IDENTIFICATION</scope>
    <source>
        <tissue evidence="4 5">Whole sample</tissue>
    </source>
</reference>
<feature type="compositionally biased region" description="Acidic residues" evidence="1">
    <location>
        <begin position="175"/>
        <end position="186"/>
    </location>
</feature>
<dbReference type="Pfam" id="PF20231">
    <property type="entry name" value="DUF6589"/>
    <property type="match status" value="1"/>
</dbReference>
<proteinExistence type="predicted"/>
<evidence type="ECO:0000313" key="3">
    <source>
        <dbReference type="Proteomes" id="UP000694844"/>
    </source>
</evidence>
<evidence type="ECO:0000256" key="1">
    <source>
        <dbReference type="SAM" id="MobiDB-lite"/>
    </source>
</evidence>
<dbReference type="InterPro" id="IPR046496">
    <property type="entry name" value="DUF6589"/>
</dbReference>
<evidence type="ECO:0000313" key="5">
    <source>
        <dbReference type="RefSeq" id="XP_022293278.1"/>
    </source>
</evidence>
<organism evidence="3 4">
    <name type="scientific">Crassostrea virginica</name>
    <name type="common">Eastern oyster</name>
    <dbReference type="NCBI Taxonomy" id="6565"/>
    <lineage>
        <taxon>Eukaryota</taxon>
        <taxon>Metazoa</taxon>
        <taxon>Spiralia</taxon>
        <taxon>Lophotrochozoa</taxon>
        <taxon>Mollusca</taxon>
        <taxon>Bivalvia</taxon>
        <taxon>Autobranchia</taxon>
        <taxon>Pteriomorphia</taxon>
        <taxon>Ostreida</taxon>
        <taxon>Ostreoidea</taxon>
        <taxon>Ostreidae</taxon>
        <taxon>Crassostrea</taxon>
    </lineage>
</organism>
<dbReference type="GeneID" id="111103933"/>
<evidence type="ECO:0000259" key="2">
    <source>
        <dbReference type="Pfam" id="PF20231"/>
    </source>
</evidence>
<feature type="compositionally biased region" description="Polar residues" evidence="1">
    <location>
        <begin position="156"/>
        <end position="169"/>
    </location>
</feature>
<sequence length="796" mass="90999">MPVDLDSFYNFSWRNALKELLNSLPLLTSFIQESLCKGNKKADVDEQGKVGRSVPTLGFIMGTILFTQKPLKNNFLQTISSIEMYRSGCSQKIFRWFQKLGWCKGIKGTRTAVFRICKEFDRNIKTWKTSIQSELGHTEQADHRLDRENLEMSESFSELSDSVQTSDSDVASLETDGDFSSEEEDGGIVPLPSDEDDDVVPLPLDDSSIVEEDDEQDENPGYSICWDNVQKLSITRHHLRQENKMMLWALCFAAKNRISFRHLDDHDDKCSVRDIEIHKYLPSARDFQLLRSRMEHVVKSILCRYLPQFNDIQVEDLAHQYSKISEKKSEIVNLGVIQQNPSSARGTLEIMKVLHQYVPVGRDGQPYPILCHGDQLSVERMVEAKLSMAFSEDPEDQLTGLLPRPQGFHKRCIILQDSMNMLFDGRTVGDKGSMCHIKNKFGFRTVKKKISDCVNSVVDLFNFVTEASVCMIACELLNIDDIDEIADAVPAVVVDRYTFLASLSEKVVKLAWPQVDTQSIRQVAVAAGDEHTDDEGHSSDDTILYWDNGQELEDTLPYYESEDEFDEPEAEVHDDRGDSVYNYSRCMLWRGLLHMVQTYAERFNNGDHMIADWRLDMVEFWNYNHNKYLILGHRLLAGVSGCLPPRLRDEVVWNSTANLVGKPGHNIALDLVNEFLNNEFKSNLKNCHGQYTDTQVSRCSKIVGSIGKVIENIFSTEVVNDYIPKASATDGSSRSKIKKFIKEYSGEGLFVDRCDRHHTGFHNFEHKISIRNPEKLNARLQKYISNLENEEYIYSS</sequence>
<keyword evidence="3" id="KW-1185">Reference proteome</keyword>
<protein>
    <submittedName>
        <fullName evidence="4 5">Uncharacterized protein LOC111103933</fullName>
    </submittedName>
</protein>